<dbReference type="AlphaFoldDB" id="A0A413PG59"/>
<sequence>MRAAGLFLYAQHSKTEPPHQARQAGPDMDHTQRPRHTRGAAPAAGPGKPRQVTTRAPSRRTNTAEKRKRKKNTTPGTRQKKIKKIFTGPFELNFSLRCLRAQKLARLIEKF</sequence>
<evidence type="ECO:0000256" key="1">
    <source>
        <dbReference type="SAM" id="MobiDB-lite"/>
    </source>
</evidence>
<organism evidence="2 3">
    <name type="scientific">Agathobacter rectalis</name>
    <dbReference type="NCBI Taxonomy" id="39491"/>
    <lineage>
        <taxon>Bacteria</taxon>
        <taxon>Bacillati</taxon>
        <taxon>Bacillota</taxon>
        <taxon>Clostridia</taxon>
        <taxon>Lachnospirales</taxon>
        <taxon>Lachnospiraceae</taxon>
        <taxon>Agathobacter</taxon>
    </lineage>
</organism>
<protein>
    <submittedName>
        <fullName evidence="2">Uncharacterized protein</fullName>
    </submittedName>
</protein>
<feature type="compositionally biased region" description="Low complexity" evidence="1">
    <location>
        <begin position="39"/>
        <end position="50"/>
    </location>
</feature>
<evidence type="ECO:0000313" key="2">
    <source>
        <dbReference type="EMBL" id="RGZ75027.1"/>
    </source>
</evidence>
<proteinExistence type="predicted"/>
<name>A0A413PG59_9FIRM</name>
<feature type="compositionally biased region" description="Basic residues" evidence="1">
    <location>
        <begin position="66"/>
        <end position="82"/>
    </location>
</feature>
<feature type="region of interest" description="Disordered" evidence="1">
    <location>
        <begin position="1"/>
        <end position="82"/>
    </location>
</feature>
<gene>
    <name evidence="2" type="ORF">DW975_08805</name>
</gene>
<reference evidence="2 3" key="1">
    <citation type="submission" date="2018-08" db="EMBL/GenBank/DDBJ databases">
        <title>A genome reference for cultivated species of the human gut microbiota.</title>
        <authorList>
            <person name="Zou Y."/>
            <person name="Xue W."/>
            <person name="Luo G."/>
        </authorList>
    </citation>
    <scope>NUCLEOTIDE SEQUENCE [LARGE SCALE GENOMIC DNA]</scope>
    <source>
        <strain evidence="2 3">AM48-7</strain>
    </source>
</reference>
<dbReference type="Proteomes" id="UP000283431">
    <property type="component" value="Unassembled WGS sequence"/>
</dbReference>
<accession>A0A413PG59</accession>
<comment type="caution">
    <text evidence="2">The sequence shown here is derived from an EMBL/GenBank/DDBJ whole genome shotgun (WGS) entry which is preliminary data.</text>
</comment>
<dbReference type="EMBL" id="QSEN01000013">
    <property type="protein sequence ID" value="RGZ75027.1"/>
    <property type="molecule type" value="Genomic_DNA"/>
</dbReference>
<feature type="compositionally biased region" description="Polar residues" evidence="1">
    <location>
        <begin position="51"/>
        <end position="61"/>
    </location>
</feature>
<evidence type="ECO:0000313" key="3">
    <source>
        <dbReference type="Proteomes" id="UP000283431"/>
    </source>
</evidence>